<dbReference type="Pfam" id="PF25885">
    <property type="entry name" value="HH_EMRA"/>
    <property type="match status" value="1"/>
</dbReference>
<evidence type="ECO:0000256" key="2">
    <source>
        <dbReference type="SAM" id="Phobius"/>
    </source>
</evidence>
<keyword evidence="5" id="KW-1185">Reference proteome</keyword>
<sequence>MSENTPPKRRLKSLFFVVLLISLIAASFYWHSNNSKYLVSTSNAYVSGHIVPLDSQTSGTVKWISAEQGDKIKAGQLLVKLDDTDAKNQVKLKEQKLSLEVRNITALRQKTLSLATQVKQIKVSLKMAEDEFSRRKKLRDQAMVSQEELDTSRSKRDELRISHQVAMQKYDESQLLAGTMPIADHPQVKQASVELKAAYIRLSRTNIVAAVSGTVAAKNVHLGQYVETGDLLFRVVQLESSWVEANFKENQLTHLAPGQPVTIISDLYGQDKNYKGKITAIGSGTGAVFSLLPAQNATGNWIKIVQRVPVRVEFEQAIPGNYQLPLGASLQVTVDTSVKVQTLADNEPNHILKTQIYDDPASDSQQKINDIIRSNEGDFALSMAARK</sequence>
<dbReference type="PANTHER" id="PTHR30386">
    <property type="entry name" value="MEMBRANE FUSION SUBUNIT OF EMRAB-TOLC MULTIDRUG EFFLUX PUMP"/>
    <property type="match status" value="1"/>
</dbReference>
<dbReference type="PANTHER" id="PTHR30386:SF19">
    <property type="entry name" value="MULTIDRUG EXPORT PROTEIN EMRA-RELATED"/>
    <property type="match status" value="1"/>
</dbReference>
<dbReference type="Gene3D" id="2.40.50.100">
    <property type="match status" value="1"/>
</dbReference>
<gene>
    <name evidence="4" type="ORF">H3N35_00460</name>
</gene>
<protein>
    <submittedName>
        <fullName evidence="4">HlyD family efflux transporter periplasmic adaptor subunit</fullName>
    </submittedName>
</protein>
<dbReference type="InterPro" id="IPR050739">
    <property type="entry name" value="MFP"/>
</dbReference>
<keyword evidence="2" id="KW-1133">Transmembrane helix</keyword>
<keyword evidence="2" id="KW-0812">Transmembrane</keyword>
<dbReference type="RefSeq" id="WP_274052228.1">
    <property type="nucleotide sequence ID" value="NZ_CP059693.1"/>
</dbReference>
<evidence type="ECO:0000256" key="1">
    <source>
        <dbReference type="ARBA" id="ARBA00004196"/>
    </source>
</evidence>
<name>A0ABY7VEX1_9GAMM</name>
<dbReference type="Gene3D" id="2.40.30.170">
    <property type="match status" value="1"/>
</dbReference>
<dbReference type="EMBL" id="CP059693">
    <property type="protein sequence ID" value="WDE12000.1"/>
    <property type="molecule type" value="Genomic_DNA"/>
</dbReference>
<reference evidence="4 5" key="1">
    <citation type="journal article" date="2022" name="Mar. Drugs">
        <title>Bioassay-Guided Fractionation Leads to the Detection of Cholic Acid Generated by the Rare Thalassomonas sp.</title>
        <authorList>
            <person name="Pheiffer F."/>
            <person name="Schneider Y.K."/>
            <person name="Hansen E.H."/>
            <person name="Andersen J.H."/>
            <person name="Isaksson J."/>
            <person name="Busche T."/>
            <person name="R C."/>
            <person name="Kalinowski J."/>
            <person name="Zyl L.V."/>
            <person name="Trindade M."/>
        </authorList>
    </citation>
    <scope>NUCLEOTIDE SEQUENCE [LARGE SCALE GENOMIC DNA]</scope>
    <source>
        <strain evidence="4 5">A5K-61T</strain>
    </source>
</reference>
<organism evidence="4 5">
    <name type="scientific">Thalassomonas haliotis</name>
    <dbReference type="NCBI Taxonomy" id="485448"/>
    <lineage>
        <taxon>Bacteria</taxon>
        <taxon>Pseudomonadati</taxon>
        <taxon>Pseudomonadota</taxon>
        <taxon>Gammaproteobacteria</taxon>
        <taxon>Alteromonadales</taxon>
        <taxon>Colwelliaceae</taxon>
        <taxon>Thalassomonas</taxon>
    </lineage>
</organism>
<proteinExistence type="predicted"/>
<dbReference type="SUPFAM" id="SSF111369">
    <property type="entry name" value="HlyD-like secretion proteins"/>
    <property type="match status" value="1"/>
</dbReference>
<accession>A0ABY7VEX1</accession>
<feature type="transmembrane region" description="Helical" evidence="2">
    <location>
        <begin position="12"/>
        <end position="30"/>
    </location>
</feature>
<dbReference type="Proteomes" id="UP001215231">
    <property type="component" value="Chromosome"/>
</dbReference>
<comment type="subcellular location">
    <subcellularLocation>
        <location evidence="1">Cell envelope</location>
    </subcellularLocation>
</comment>
<feature type="domain" description="Multidrug export protein EmrA/FarA alpha-helical hairpin" evidence="3">
    <location>
        <begin position="84"/>
        <end position="205"/>
    </location>
</feature>
<keyword evidence="2" id="KW-0472">Membrane</keyword>
<evidence type="ECO:0000259" key="3">
    <source>
        <dbReference type="Pfam" id="PF25885"/>
    </source>
</evidence>
<dbReference type="InterPro" id="IPR058633">
    <property type="entry name" value="EmrA/FarA_HH"/>
</dbReference>
<evidence type="ECO:0000313" key="5">
    <source>
        <dbReference type="Proteomes" id="UP001215231"/>
    </source>
</evidence>
<evidence type="ECO:0000313" key="4">
    <source>
        <dbReference type="EMBL" id="WDE12000.1"/>
    </source>
</evidence>